<dbReference type="InterPro" id="IPR050347">
    <property type="entry name" value="Bact_Beta-galactosidase"/>
</dbReference>
<evidence type="ECO:0000256" key="8">
    <source>
        <dbReference type="ARBA" id="ARBA00023295"/>
    </source>
</evidence>
<dbReference type="InterPro" id="IPR011013">
    <property type="entry name" value="Gal_mutarotase_sf_dom"/>
</dbReference>
<evidence type="ECO:0000256" key="3">
    <source>
        <dbReference type="ARBA" id="ARBA00007401"/>
    </source>
</evidence>
<dbReference type="RefSeq" id="WP_073400964.1">
    <property type="nucleotide sequence ID" value="NZ_FQTV01000007.1"/>
</dbReference>
<evidence type="ECO:0000256" key="6">
    <source>
        <dbReference type="ARBA" id="ARBA00022801"/>
    </source>
</evidence>
<feature type="chain" id="PRO_5012793258" description="Beta-galactosidase" evidence="11">
    <location>
        <begin position="21"/>
        <end position="1093"/>
    </location>
</feature>
<dbReference type="PANTHER" id="PTHR46323">
    <property type="entry name" value="BETA-GALACTOSIDASE"/>
    <property type="match status" value="1"/>
</dbReference>
<protein>
    <recommendedName>
        <fullName evidence="5 10">Beta-galactosidase</fullName>
        <ecNumber evidence="5 10">3.2.1.23</ecNumber>
    </recommendedName>
    <alternativeName>
        <fullName evidence="9 10">Lactase</fullName>
    </alternativeName>
</protein>
<dbReference type="SUPFAM" id="SSF51445">
    <property type="entry name" value="(Trans)glycosidases"/>
    <property type="match status" value="1"/>
</dbReference>
<feature type="domain" description="Beta galactosidase small chain/" evidence="12">
    <location>
        <begin position="801"/>
        <end position="1080"/>
    </location>
</feature>
<dbReference type="InterPro" id="IPR006102">
    <property type="entry name" value="Ig-like_GH2"/>
</dbReference>
<comment type="catalytic activity">
    <reaction evidence="1 10">
        <text>Hydrolysis of terminal non-reducing beta-D-galactose residues in beta-D-galactosides.</text>
        <dbReference type="EC" id="3.2.1.23"/>
    </reaction>
</comment>
<gene>
    <name evidence="13" type="ORF">SAMN05444405_1077</name>
</gene>
<dbReference type="PANTHER" id="PTHR46323:SF2">
    <property type="entry name" value="BETA-GALACTOSIDASE"/>
    <property type="match status" value="1"/>
</dbReference>
<dbReference type="Pfam" id="PF02929">
    <property type="entry name" value="Bgal_small_N"/>
    <property type="match status" value="1"/>
</dbReference>
<evidence type="ECO:0000256" key="1">
    <source>
        <dbReference type="ARBA" id="ARBA00001412"/>
    </source>
</evidence>
<dbReference type="GO" id="GO:0005990">
    <property type="term" value="P:lactose catabolic process"/>
    <property type="evidence" value="ECO:0007669"/>
    <property type="project" value="TreeGrafter"/>
</dbReference>
<dbReference type="PROSITE" id="PS00608">
    <property type="entry name" value="GLYCOSYL_HYDROL_F2_2"/>
    <property type="match status" value="1"/>
</dbReference>
<evidence type="ECO:0000256" key="7">
    <source>
        <dbReference type="ARBA" id="ARBA00022837"/>
    </source>
</evidence>
<dbReference type="SUPFAM" id="SSF49785">
    <property type="entry name" value="Galactose-binding domain-like"/>
    <property type="match status" value="1"/>
</dbReference>
<dbReference type="EMBL" id="FQTV01000007">
    <property type="protein sequence ID" value="SHF30302.1"/>
    <property type="molecule type" value="Genomic_DNA"/>
</dbReference>
<evidence type="ECO:0000259" key="12">
    <source>
        <dbReference type="SMART" id="SM01038"/>
    </source>
</evidence>
<dbReference type="GO" id="GO:0030246">
    <property type="term" value="F:carbohydrate binding"/>
    <property type="evidence" value="ECO:0007669"/>
    <property type="project" value="InterPro"/>
</dbReference>
<dbReference type="InterPro" id="IPR006103">
    <property type="entry name" value="Glyco_hydro_2_cat"/>
</dbReference>
<name>A0A1M5AK65_9BACE</name>
<dbReference type="InterPro" id="IPR036156">
    <property type="entry name" value="Beta-gal/glucu_dom_sf"/>
</dbReference>
<keyword evidence="14" id="KW-1185">Reference proteome</keyword>
<proteinExistence type="inferred from homology"/>
<dbReference type="InterPro" id="IPR013783">
    <property type="entry name" value="Ig-like_fold"/>
</dbReference>
<evidence type="ECO:0000256" key="9">
    <source>
        <dbReference type="ARBA" id="ARBA00032230"/>
    </source>
</evidence>
<dbReference type="InterPro" id="IPR006101">
    <property type="entry name" value="Glyco_hydro_2"/>
</dbReference>
<dbReference type="Pfam" id="PF00703">
    <property type="entry name" value="Glyco_hydro_2"/>
    <property type="match status" value="1"/>
</dbReference>
<feature type="signal peptide" evidence="11">
    <location>
        <begin position="1"/>
        <end position="20"/>
    </location>
</feature>
<evidence type="ECO:0000256" key="11">
    <source>
        <dbReference type="SAM" id="SignalP"/>
    </source>
</evidence>
<comment type="similarity">
    <text evidence="3 10">Belongs to the glycosyl hydrolase 2 family.</text>
</comment>
<dbReference type="SMART" id="SM01038">
    <property type="entry name" value="Bgal_small_N"/>
    <property type="match status" value="1"/>
</dbReference>
<dbReference type="Gene3D" id="2.60.40.10">
    <property type="entry name" value="Immunoglobulins"/>
    <property type="match status" value="2"/>
</dbReference>
<dbReference type="InterPro" id="IPR032312">
    <property type="entry name" value="LacZ_4"/>
</dbReference>
<evidence type="ECO:0000256" key="2">
    <source>
        <dbReference type="ARBA" id="ARBA00001913"/>
    </source>
</evidence>
<dbReference type="GO" id="GO:0009341">
    <property type="term" value="C:beta-galactosidase complex"/>
    <property type="evidence" value="ECO:0007669"/>
    <property type="project" value="InterPro"/>
</dbReference>
<dbReference type="Pfam" id="PF16353">
    <property type="entry name" value="LacZ_4"/>
    <property type="match status" value="1"/>
</dbReference>
<organism evidence="13 14">
    <name type="scientific">Bacteroides luti</name>
    <dbReference type="NCBI Taxonomy" id="1297750"/>
    <lineage>
        <taxon>Bacteria</taxon>
        <taxon>Pseudomonadati</taxon>
        <taxon>Bacteroidota</taxon>
        <taxon>Bacteroidia</taxon>
        <taxon>Bacteroidales</taxon>
        <taxon>Bacteroidaceae</taxon>
        <taxon>Bacteroides</taxon>
    </lineage>
</organism>
<dbReference type="InterPro" id="IPR004199">
    <property type="entry name" value="B-gal_small/dom_5"/>
</dbReference>
<dbReference type="EC" id="3.2.1.23" evidence="5 10"/>
<dbReference type="Gene3D" id="3.20.20.80">
    <property type="entry name" value="Glycosidases"/>
    <property type="match status" value="1"/>
</dbReference>
<sequence length="1093" mass="123997">MKQQLFVLLFGLSSFSPLSAQNNDWENQHVLQINREPAHASYVPFGKEKNDRMLSLDGLWKFNWVSTPEQRPMNFFETTFDDSKWVDFPVPANWEMHGYGTPIYVSAGYPFKINPPFVMGEPKATYTTYKERNPVGSYRRSFTLPAGWNGKEVFLHFEGVQSAFYVWVNGKKVGYSQGSMEPSEFNITPYLKQGENKLAVEVYRYSDGSYLEDQDMWRFAGIQRSVYLYSTENIRIRDFAVRTILDANYKNASLQIEPKLAVYNGQRGEGYTIQVQLYDEAGNPVLPSVLKQDAVPVLNLDNKAEIMNDRNPQRGARKFAWLETKVVNPKKWTAETPNLYTLQLTLNNANNEVVEQITTQIGFRSLEIKNGLFLVNGKPIRLRGVNRHEHDPYTGKVMSEERMLQDILLMKKGNINAVRTCHYPNNPRWYELCDQYGIYVMDEADIEEHGLRGALASDPEWTAAFLDRASRMAIRDKNHPSVIFWSMGNEAGYGFNFAAISAWLKDYDPTRFIHYEGAQGVDKDPETVDVISRFYPRLQEEYLNPNIPEGGDKERPENARWERLLTIAQKTNDNRPVMTSEYAHAMGNALGNFKEYWDEMYSNPRLLGGFIWEWSDQGIFKKRADGKTMVAFGGDFGDVPNLKTFCLKGIVSSDRGITPKYLEVKKVYQPIHIEWQDSSALKLKITNRQHHSDLSAYRMLFTITANGKEVEHSEVAVPVIEPGEFATVQLKTKKALPAKGDVRLKVSFVLKNDCSWAKAGYEVAWEQLCIRNGFVDNTALSATTANKSGNLQATVNGDVLLVNGKNFSMQWNLKEGSLNSLIYGKQEMLSNPKDMPAQPIFQAFRAPVDNDKSFGNWLAKDWKNAGMDAPKYTVESADWKNSADGSIIVNTTIRSSYIKGSVLSRAQFTINKDGSMDVEYHFLPQGELPELACLGVAMIFNKELEQFAWYGYGPQESYPDRKSSAQVGLWHSTVSEQLFDYPIPQESGNKEEVQLLTLTNAKGKGISVTAMKKPFSASALHYSAQDLARTAHSCDLVPRKDIILSIDAQQLGLGNSSCGPAVLKRFAIDKKEHTLYFRISSANRQLIPEKLDR</sequence>
<dbReference type="InterPro" id="IPR017853">
    <property type="entry name" value="GH"/>
</dbReference>
<keyword evidence="8 10" id="KW-0326">Glycosidase</keyword>
<dbReference type="InterPro" id="IPR014718">
    <property type="entry name" value="GH-type_carb-bd"/>
</dbReference>
<comment type="cofactor">
    <cofactor evidence="2">
        <name>Ca(2+)</name>
        <dbReference type="ChEBI" id="CHEBI:29108"/>
    </cofactor>
</comment>
<dbReference type="PROSITE" id="PS00719">
    <property type="entry name" value="GLYCOSYL_HYDROL_F2_1"/>
    <property type="match status" value="1"/>
</dbReference>
<evidence type="ECO:0000313" key="13">
    <source>
        <dbReference type="EMBL" id="SHF30302.1"/>
    </source>
</evidence>
<dbReference type="OrthoDB" id="9801077at2"/>
<dbReference type="AlphaFoldDB" id="A0A1M5AK65"/>
<keyword evidence="11" id="KW-0732">Signal</keyword>
<dbReference type="SUPFAM" id="SSF49303">
    <property type="entry name" value="beta-Galactosidase/glucuronidase domain"/>
    <property type="match status" value="2"/>
</dbReference>
<dbReference type="Pfam" id="PF02836">
    <property type="entry name" value="Glyco_hydro_2_C"/>
    <property type="match status" value="1"/>
</dbReference>
<comment type="subunit">
    <text evidence="4">Monomer.</text>
</comment>
<dbReference type="PRINTS" id="PR00132">
    <property type="entry name" value="GLHYDRLASE2"/>
</dbReference>
<dbReference type="Proteomes" id="UP000184509">
    <property type="component" value="Unassembled WGS sequence"/>
</dbReference>
<dbReference type="Pfam" id="PF02837">
    <property type="entry name" value="Glyco_hydro_2_N"/>
    <property type="match status" value="1"/>
</dbReference>
<dbReference type="InterPro" id="IPR006104">
    <property type="entry name" value="Glyco_hydro_2_N"/>
</dbReference>
<dbReference type="SUPFAM" id="SSF74650">
    <property type="entry name" value="Galactose mutarotase-like"/>
    <property type="match status" value="1"/>
</dbReference>
<evidence type="ECO:0000256" key="5">
    <source>
        <dbReference type="ARBA" id="ARBA00012756"/>
    </source>
</evidence>
<keyword evidence="7" id="KW-0106">Calcium</keyword>
<accession>A0A1M5AK65</accession>
<dbReference type="InterPro" id="IPR023232">
    <property type="entry name" value="Glyco_hydro_2_AS"/>
</dbReference>
<keyword evidence="6 10" id="KW-0378">Hydrolase</keyword>
<dbReference type="InterPro" id="IPR008979">
    <property type="entry name" value="Galactose-bd-like_sf"/>
</dbReference>
<evidence type="ECO:0000313" key="14">
    <source>
        <dbReference type="Proteomes" id="UP000184509"/>
    </source>
</evidence>
<evidence type="ECO:0000256" key="10">
    <source>
        <dbReference type="RuleBase" id="RU361154"/>
    </source>
</evidence>
<dbReference type="Gene3D" id="2.70.98.10">
    <property type="match status" value="1"/>
</dbReference>
<dbReference type="Gene3D" id="2.60.120.260">
    <property type="entry name" value="Galactose-binding domain-like"/>
    <property type="match status" value="1"/>
</dbReference>
<reference evidence="13 14" key="1">
    <citation type="submission" date="2016-11" db="EMBL/GenBank/DDBJ databases">
        <authorList>
            <person name="Jaros S."/>
            <person name="Januszkiewicz K."/>
            <person name="Wedrychowicz H."/>
        </authorList>
    </citation>
    <scope>NUCLEOTIDE SEQUENCE [LARGE SCALE GENOMIC DNA]</scope>
    <source>
        <strain evidence="13 14">DSM 26991</strain>
    </source>
</reference>
<dbReference type="InterPro" id="IPR023230">
    <property type="entry name" value="Glyco_hydro_2_CS"/>
</dbReference>
<dbReference type="GO" id="GO:0004565">
    <property type="term" value="F:beta-galactosidase activity"/>
    <property type="evidence" value="ECO:0007669"/>
    <property type="project" value="UniProtKB-EC"/>
</dbReference>
<dbReference type="STRING" id="1297750.SAMN05444405_1077"/>
<evidence type="ECO:0000256" key="4">
    <source>
        <dbReference type="ARBA" id="ARBA00011245"/>
    </source>
</evidence>